<dbReference type="RefSeq" id="WP_005008994.1">
    <property type="nucleotide sequence ID" value="NZ_HG422173.1"/>
</dbReference>
<evidence type="ECO:0000313" key="2">
    <source>
        <dbReference type="EMBL" id="CCQ90888.1"/>
    </source>
</evidence>
<accession>M1ZC66</accession>
<gene>
    <name evidence="2" type="ORF">NITGR_470007</name>
</gene>
<comment type="caution">
    <text evidence="2">The sequence shown here is derived from an EMBL/GenBank/DDBJ whole genome shotgun (WGS) entry which is preliminary data.</text>
</comment>
<keyword evidence="1" id="KW-0732">Signal</keyword>
<feature type="chain" id="PRO_5004020017" evidence="1">
    <location>
        <begin position="24"/>
        <end position="439"/>
    </location>
</feature>
<reference evidence="2 3" key="1">
    <citation type="journal article" date="2013" name="Front. Microbiol.">
        <title>The genome of Nitrospina gracilis illuminates the metabolism and evolution of the major marine nitrite oxidizer.</title>
        <authorList>
            <person name="Luecker S."/>
            <person name="Nowka B."/>
            <person name="Rattei T."/>
            <person name="Spieck E."/>
            <person name="and Daims H."/>
        </authorList>
    </citation>
    <scope>NUCLEOTIDE SEQUENCE [LARGE SCALE GENOMIC DNA]</scope>
    <source>
        <strain evidence="2 3">3/211</strain>
    </source>
</reference>
<dbReference type="EMBL" id="CAQJ01000052">
    <property type="protein sequence ID" value="CCQ90888.1"/>
    <property type="molecule type" value="Genomic_DNA"/>
</dbReference>
<keyword evidence="3" id="KW-1185">Reference proteome</keyword>
<dbReference type="InterPro" id="IPR023614">
    <property type="entry name" value="Porin_dom_sf"/>
</dbReference>
<dbReference type="HOGENOM" id="CLU_047253_0_0_0"/>
<evidence type="ECO:0000256" key="1">
    <source>
        <dbReference type="SAM" id="SignalP"/>
    </source>
</evidence>
<dbReference type="AlphaFoldDB" id="M1ZC66"/>
<dbReference type="Pfam" id="PF07396">
    <property type="entry name" value="Porin_O_P"/>
    <property type="match status" value="1"/>
</dbReference>
<name>M1ZC66_NITG3</name>
<sequence length="439" mass="50808">MIRNVIVLLAVTGLLIPAQAVWAESDTEKRLRALEEKLKRFENLDSLPQKQDYIQVRYANPGFEMKTSDGLFSTRLVWRAQLRYTHPHRSDPRGVSNFTTRSDSSNFEARRLRMKIGGHGFKPWIDYYFEVDLQPSRDVDDDAAASSARVIDYRITLQPIDEIGLRVGQWKIDFNRERVDSSGRQQFVERSIVNRVFTIDRQVGAQIRGRLFKETYADMRYWAGVFNGEGRSVNNPDNDMMYMGRLQWNFLGRDLKWRQSDVSFHKLPTGSLAFAAATNNGKCSRWSSSGCGNLSGLTGPSATSQNFKTEQYVQEFAFKYRGLSIQQEYHWKDVEDKRNMTVHKYKGMYAQAGYFFHGLVPQIPEKLELAFRYAFVDAPVASNVALTDEREEYTWGLNYFFSGHDNKITVDYSILELEDASTGMSYDDNRIRVQWDISF</sequence>
<dbReference type="InterPro" id="IPR010870">
    <property type="entry name" value="Porin_O/P"/>
</dbReference>
<evidence type="ECO:0000313" key="3">
    <source>
        <dbReference type="Proteomes" id="UP000011704"/>
    </source>
</evidence>
<dbReference type="Gene3D" id="2.40.160.10">
    <property type="entry name" value="Porin"/>
    <property type="match status" value="1"/>
</dbReference>
<organism evidence="2 3">
    <name type="scientific">Nitrospina gracilis (strain 3/211)</name>
    <dbReference type="NCBI Taxonomy" id="1266370"/>
    <lineage>
        <taxon>Bacteria</taxon>
        <taxon>Pseudomonadati</taxon>
        <taxon>Nitrospinota/Tectimicrobiota group</taxon>
        <taxon>Nitrospinota</taxon>
        <taxon>Nitrospinia</taxon>
        <taxon>Nitrospinales</taxon>
        <taxon>Nitrospinaceae</taxon>
        <taxon>Nitrospina</taxon>
    </lineage>
</organism>
<protein>
    <submittedName>
        <fullName evidence="2">Putative Phosphate-selective porin</fullName>
    </submittedName>
</protein>
<dbReference type="OrthoDB" id="5442696at2"/>
<dbReference type="SUPFAM" id="SSF56935">
    <property type="entry name" value="Porins"/>
    <property type="match status" value="1"/>
</dbReference>
<dbReference type="InParanoid" id="M1ZC66"/>
<proteinExistence type="predicted"/>
<dbReference type="Proteomes" id="UP000011704">
    <property type="component" value="Unassembled WGS sequence"/>
</dbReference>
<feature type="signal peptide" evidence="1">
    <location>
        <begin position="1"/>
        <end position="23"/>
    </location>
</feature>